<feature type="domain" description="PhnB-like" evidence="1">
    <location>
        <begin position="2"/>
        <end position="129"/>
    </location>
</feature>
<keyword evidence="3" id="KW-1185">Reference proteome</keyword>
<dbReference type="CDD" id="cd06588">
    <property type="entry name" value="PhnB_like"/>
    <property type="match status" value="1"/>
</dbReference>
<evidence type="ECO:0000313" key="2">
    <source>
        <dbReference type="EMBL" id="MBR0683966.1"/>
    </source>
</evidence>
<protein>
    <submittedName>
        <fullName evidence="2">VOC family protein</fullName>
    </submittedName>
</protein>
<reference evidence="2" key="2">
    <citation type="journal article" date="2021" name="Syst. Appl. Microbiol.">
        <title>Roseomonas hellenica sp. nov., isolated from roots of wild-growing Alkanna tinctoria.</title>
        <authorList>
            <person name="Rat A."/>
            <person name="Naranjo H.D."/>
            <person name="Lebbe L."/>
            <person name="Cnockaert M."/>
            <person name="Krigas N."/>
            <person name="Grigoriadou K."/>
            <person name="Maloupa E."/>
            <person name="Willems A."/>
        </authorList>
    </citation>
    <scope>NUCLEOTIDE SEQUENCE</scope>
    <source>
        <strain evidence="2">LMG 31228</strain>
    </source>
</reference>
<reference evidence="2" key="1">
    <citation type="submission" date="2020-01" db="EMBL/GenBank/DDBJ databases">
        <authorList>
            <person name="Rat A."/>
        </authorList>
    </citation>
    <scope>NUCLEOTIDE SEQUENCE</scope>
    <source>
        <strain evidence="2">LMG 31228</strain>
    </source>
</reference>
<dbReference type="InterPro" id="IPR029068">
    <property type="entry name" value="Glyas_Bleomycin-R_OHBP_Dase"/>
</dbReference>
<sequence length="132" mass="14474">MIPYLHFDGTCEEAFQFYVKVLGGEITAMMAHEGTPAAEHVPPEWRGKIIHARLKAGSQELMGSDAPPGMFRPMQGFSVSLHPDTGAEGKRIFDALSEGGTVHMPFAPTFWSTQGFGMCVDRFGVPWMVNCP</sequence>
<evidence type="ECO:0000259" key="1">
    <source>
        <dbReference type="Pfam" id="PF06983"/>
    </source>
</evidence>
<gene>
    <name evidence="2" type="ORF">GXW74_26090</name>
</gene>
<dbReference type="EMBL" id="JAAEDL010000048">
    <property type="protein sequence ID" value="MBR0683966.1"/>
    <property type="molecule type" value="Genomic_DNA"/>
</dbReference>
<dbReference type="PANTHER" id="PTHR33990:SF1">
    <property type="entry name" value="PROTEIN YJDN"/>
    <property type="match status" value="1"/>
</dbReference>
<name>A0A9X9XJT0_9PROT</name>
<proteinExistence type="predicted"/>
<evidence type="ECO:0000313" key="3">
    <source>
        <dbReference type="Proteomes" id="UP001138709"/>
    </source>
</evidence>
<organism evidence="2 3">
    <name type="scientific">Neoroseomonas eburnea</name>
    <dbReference type="NCBI Taxonomy" id="1346889"/>
    <lineage>
        <taxon>Bacteria</taxon>
        <taxon>Pseudomonadati</taxon>
        <taxon>Pseudomonadota</taxon>
        <taxon>Alphaproteobacteria</taxon>
        <taxon>Acetobacterales</taxon>
        <taxon>Acetobacteraceae</taxon>
        <taxon>Neoroseomonas</taxon>
    </lineage>
</organism>
<dbReference type="SUPFAM" id="SSF54593">
    <property type="entry name" value="Glyoxalase/Bleomycin resistance protein/Dihydroxybiphenyl dioxygenase"/>
    <property type="match status" value="1"/>
</dbReference>
<dbReference type="Proteomes" id="UP001138709">
    <property type="component" value="Unassembled WGS sequence"/>
</dbReference>
<comment type="caution">
    <text evidence="2">The sequence shown here is derived from an EMBL/GenBank/DDBJ whole genome shotgun (WGS) entry which is preliminary data.</text>
</comment>
<accession>A0A9X9XJT0</accession>
<dbReference type="InterPro" id="IPR028973">
    <property type="entry name" value="PhnB-like"/>
</dbReference>
<dbReference type="Pfam" id="PF06983">
    <property type="entry name" value="3-dmu-9_3-mt"/>
    <property type="match status" value="1"/>
</dbReference>
<dbReference type="RefSeq" id="WP_211849656.1">
    <property type="nucleotide sequence ID" value="NZ_JAAEDL010000048.1"/>
</dbReference>
<dbReference type="PANTHER" id="PTHR33990">
    <property type="entry name" value="PROTEIN YJDN-RELATED"/>
    <property type="match status" value="1"/>
</dbReference>
<dbReference type="Gene3D" id="3.10.180.10">
    <property type="entry name" value="2,3-Dihydroxybiphenyl 1,2-Dioxygenase, domain 1"/>
    <property type="match status" value="1"/>
</dbReference>
<dbReference type="AlphaFoldDB" id="A0A9X9XJT0"/>